<organism evidence="1 2">
    <name type="scientific">Petrolisthes cinctipes</name>
    <name type="common">Flat porcelain crab</name>
    <dbReference type="NCBI Taxonomy" id="88211"/>
    <lineage>
        <taxon>Eukaryota</taxon>
        <taxon>Metazoa</taxon>
        <taxon>Ecdysozoa</taxon>
        <taxon>Arthropoda</taxon>
        <taxon>Crustacea</taxon>
        <taxon>Multicrustacea</taxon>
        <taxon>Malacostraca</taxon>
        <taxon>Eumalacostraca</taxon>
        <taxon>Eucarida</taxon>
        <taxon>Decapoda</taxon>
        <taxon>Pleocyemata</taxon>
        <taxon>Anomura</taxon>
        <taxon>Galatheoidea</taxon>
        <taxon>Porcellanidae</taxon>
        <taxon>Petrolisthes</taxon>
    </lineage>
</organism>
<evidence type="ECO:0008006" key="3">
    <source>
        <dbReference type="Google" id="ProtNLM"/>
    </source>
</evidence>
<comment type="caution">
    <text evidence="1">The sequence shown here is derived from an EMBL/GenBank/DDBJ whole genome shotgun (WGS) entry which is preliminary data.</text>
</comment>
<dbReference type="AlphaFoldDB" id="A0AAE1FW83"/>
<dbReference type="Proteomes" id="UP001286313">
    <property type="component" value="Unassembled WGS sequence"/>
</dbReference>
<keyword evidence="2" id="KW-1185">Reference proteome</keyword>
<reference evidence="1" key="1">
    <citation type="submission" date="2023-10" db="EMBL/GenBank/DDBJ databases">
        <title>Genome assemblies of two species of porcelain crab, Petrolisthes cinctipes and Petrolisthes manimaculis (Anomura: Porcellanidae).</title>
        <authorList>
            <person name="Angst P."/>
        </authorList>
    </citation>
    <scope>NUCLEOTIDE SEQUENCE</scope>
    <source>
        <strain evidence="1">PB745_01</strain>
        <tissue evidence="1">Gill</tissue>
    </source>
</reference>
<sequence>MLSCIKINQSPVYTAAVREKHAAFSRLRRNRGDPTVLEGFRRVLARARRVLKEVRRSSWTAYVSSINTKTPLTQVFRRVRKIAGKFTPSPAPKVNGIKIMDGLTVANTIAEAFAKVSSRDSRPLAGRIPRFLKELLSGRSFCVRIGTALSLSVAQEEGVPLGIIPSVTLFAVAINAIASSLPDGIANSMYIDNRGVWFAAFCMSVAEWRTQLALNRVSCWAVSHWFRFSPAKRRLDFWPTRALCASSGCTVRVSPDGHLHCSPHAPCFTPLGYDPLACGVCSPWAELCWVTSPSARSKLPALASLRMACRGLGEWPTSETVLLCRGRTRFWERTWVYPGPVTLLPVSRSLRG</sequence>
<protein>
    <recommendedName>
        <fullName evidence="3">Reverse transcriptase</fullName>
    </recommendedName>
</protein>
<proteinExistence type="predicted"/>
<evidence type="ECO:0000313" key="1">
    <source>
        <dbReference type="EMBL" id="KAK3880696.1"/>
    </source>
</evidence>
<gene>
    <name evidence="1" type="ORF">Pcinc_014851</name>
</gene>
<accession>A0AAE1FW83</accession>
<evidence type="ECO:0000313" key="2">
    <source>
        <dbReference type="Proteomes" id="UP001286313"/>
    </source>
</evidence>
<name>A0AAE1FW83_PETCI</name>
<dbReference type="EMBL" id="JAWQEG010001301">
    <property type="protein sequence ID" value="KAK3880696.1"/>
    <property type="molecule type" value="Genomic_DNA"/>
</dbReference>